<keyword evidence="3" id="KW-1185">Reference proteome</keyword>
<reference evidence="2" key="1">
    <citation type="journal article" date="2021" name="Front. Microbiol.">
        <title>Comprehensive Comparative Genomics and Phenotyping of Methylobacterium Species.</title>
        <authorList>
            <person name="Alessa O."/>
            <person name="Ogura Y."/>
            <person name="Fujitani Y."/>
            <person name="Takami H."/>
            <person name="Hayashi T."/>
            <person name="Sahin N."/>
            <person name="Tani A."/>
        </authorList>
    </citation>
    <scope>NUCLEOTIDE SEQUENCE</scope>
    <source>
        <strain evidence="2">NBRC 15689</strain>
    </source>
</reference>
<feature type="signal peptide" evidence="1">
    <location>
        <begin position="1"/>
        <end position="20"/>
    </location>
</feature>
<keyword evidence="1" id="KW-0732">Signal</keyword>
<evidence type="ECO:0000313" key="3">
    <source>
        <dbReference type="Proteomes" id="UP001055156"/>
    </source>
</evidence>
<sequence length="162" mass="17731">MKTWILGVALAAALTSSAHARNFAVPNGNPAVTIVVPDDWKIKEIDYGYSAKSPDSAVMFYVEYAKGKKLDAMINLNKDWMAENEIDGSVKPEEREMDFNGTKGQVLRYNTTDSQGKTIVDFVLLEGGGGNVVMLTLWGSQEERAANSEAISGIMKSVRPIR</sequence>
<evidence type="ECO:0000256" key="1">
    <source>
        <dbReference type="SAM" id="SignalP"/>
    </source>
</evidence>
<feature type="chain" id="PRO_5045434700" description="DUF1795 domain-containing protein" evidence="1">
    <location>
        <begin position="21"/>
        <end position="162"/>
    </location>
</feature>
<proteinExistence type="predicted"/>
<dbReference type="Gene3D" id="3.40.1000.10">
    <property type="entry name" value="Mog1/PsbP, alpha/beta/alpha sandwich"/>
    <property type="match status" value="1"/>
</dbReference>
<protein>
    <recommendedName>
        <fullName evidence="4">DUF1795 domain-containing protein</fullName>
    </recommendedName>
</protein>
<evidence type="ECO:0008006" key="4">
    <source>
        <dbReference type="Google" id="ProtNLM"/>
    </source>
</evidence>
<organism evidence="2 3">
    <name type="scientific">Methylobacterium organophilum</name>
    <dbReference type="NCBI Taxonomy" id="410"/>
    <lineage>
        <taxon>Bacteria</taxon>
        <taxon>Pseudomonadati</taxon>
        <taxon>Pseudomonadota</taxon>
        <taxon>Alphaproteobacteria</taxon>
        <taxon>Hyphomicrobiales</taxon>
        <taxon>Methylobacteriaceae</taxon>
        <taxon>Methylobacterium</taxon>
    </lineage>
</organism>
<dbReference type="Proteomes" id="UP001055156">
    <property type="component" value="Unassembled WGS sequence"/>
</dbReference>
<dbReference type="RefSeq" id="WP_238309181.1">
    <property type="nucleotide sequence ID" value="NZ_BPQV01000001.1"/>
</dbReference>
<gene>
    <name evidence="2" type="ORF">LKMONMHP_0044</name>
</gene>
<dbReference type="EMBL" id="BPQV01000001">
    <property type="protein sequence ID" value="GJE25211.1"/>
    <property type="molecule type" value="Genomic_DNA"/>
</dbReference>
<evidence type="ECO:0000313" key="2">
    <source>
        <dbReference type="EMBL" id="GJE25211.1"/>
    </source>
</evidence>
<reference evidence="2" key="2">
    <citation type="submission" date="2021-08" db="EMBL/GenBank/DDBJ databases">
        <authorList>
            <person name="Tani A."/>
            <person name="Ola A."/>
            <person name="Ogura Y."/>
            <person name="Katsura K."/>
            <person name="Hayashi T."/>
        </authorList>
    </citation>
    <scope>NUCLEOTIDE SEQUENCE</scope>
    <source>
        <strain evidence="2">NBRC 15689</strain>
    </source>
</reference>
<name>A0ABQ4T2L0_METOR</name>
<comment type="caution">
    <text evidence="2">The sequence shown here is derived from an EMBL/GenBank/DDBJ whole genome shotgun (WGS) entry which is preliminary data.</text>
</comment>
<accession>A0ABQ4T2L0</accession>